<feature type="compositionally biased region" description="Basic and acidic residues" evidence="1">
    <location>
        <begin position="194"/>
        <end position="207"/>
    </location>
</feature>
<evidence type="ECO:0000256" key="2">
    <source>
        <dbReference type="SAM" id="Phobius"/>
    </source>
</evidence>
<organism evidence="3">
    <name type="scientific">Chromera velia CCMP2878</name>
    <dbReference type="NCBI Taxonomy" id="1169474"/>
    <lineage>
        <taxon>Eukaryota</taxon>
        <taxon>Sar</taxon>
        <taxon>Alveolata</taxon>
        <taxon>Colpodellida</taxon>
        <taxon>Chromeraceae</taxon>
        <taxon>Chromera</taxon>
    </lineage>
</organism>
<keyword evidence="2" id="KW-0472">Membrane</keyword>
<name>A0A0G4HWR4_9ALVE</name>
<sequence length="322" mass="35084">MTQTCSLRSCGVGTAITLLCLALLGFIFWPRKPIVCASIGWEDTKLSTKTTNTELETQLKFKVNVEVENKNWYGINLKDLVVDVYHESAAGDAKVAAITSDKIRVRSGGWVKPRWSAFSLDAATVTSEKTALWLAEAVHKCTKYQVTPFDLKVSVRALGVPFAISVKVNAECEPTALDSLAGIPDAEGFFLKEGKDGSCSDDSKPRNTEATAELDAEPMTVEEYFFGRPTVVPKPDPEAEWKGEAAEQSEDSDTPRGSEPMESQNEGADGEADEVAEEKGEEDPLEEEGPLTHSSVGKVLKKEWQEEDDNASSGEEVDKEVA</sequence>
<evidence type="ECO:0000313" key="3">
    <source>
        <dbReference type="EMBL" id="CEM48913.1"/>
    </source>
</evidence>
<feature type="compositionally biased region" description="Acidic residues" evidence="1">
    <location>
        <begin position="268"/>
        <end position="289"/>
    </location>
</feature>
<proteinExistence type="predicted"/>
<gene>
    <name evidence="3" type="ORF">Cvel_9099</name>
</gene>
<accession>A0A0G4HWR4</accession>
<protein>
    <submittedName>
        <fullName evidence="3">Uncharacterized protein</fullName>
    </submittedName>
</protein>
<feature type="compositionally biased region" description="Acidic residues" evidence="1">
    <location>
        <begin position="305"/>
        <end position="322"/>
    </location>
</feature>
<feature type="region of interest" description="Disordered" evidence="1">
    <location>
        <begin position="194"/>
        <end position="322"/>
    </location>
</feature>
<dbReference type="EMBL" id="CDMZ01004184">
    <property type="protein sequence ID" value="CEM48913.1"/>
    <property type="molecule type" value="Genomic_DNA"/>
</dbReference>
<reference evidence="3" key="1">
    <citation type="submission" date="2014-11" db="EMBL/GenBank/DDBJ databases">
        <authorList>
            <person name="Otto D Thomas"/>
            <person name="Naeem Raeece"/>
        </authorList>
    </citation>
    <scope>NUCLEOTIDE SEQUENCE</scope>
</reference>
<dbReference type="AlphaFoldDB" id="A0A0G4HWR4"/>
<keyword evidence="2" id="KW-0812">Transmembrane</keyword>
<feature type="compositionally biased region" description="Basic and acidic residues" evidence="1">
    <location>
        <begin position="235"/>
        <end position="245"/>
    </location>
</feature>
<keyword evidence="2" id="KW-1133">Transmembrane helix</keyword>
<dbReference type="VEuPathDB" id="CryptoDB:Cvel_9099"/>
<evidence type="ECO:0000256" key="1">
    <source>
        <dbReference type="SAM" id="MobiDB-lite"/>
    </source>
</evidence>
<feature type="transmembrane region" description="Helical" evidence="2">
    <location>
        <begin position="12"/>
        <end position="29"/>
    </location>
</feature>